<dbReference type="InterPro" id="IPR011042">
    <property type="entry name" value="6-blade_b-propeller_TolB-like"/>
</dbReference>
<feature type="chain" id="PRO_5028035600" evidence="6">
    <location>
        <begin position="23"/>
        <end position="348"/>
    </location>
</feature>
<dbReference type="FunFam" id="2.120.10.30:FF:000032">
    <property type="entry name" value="Protein STRICTOSIDINE SYNTHASE-LIKE 13"/>
    <property type="match status" value="1"/>
</dbReference>
<evidence type="ECO:0000256" key="2">
    <source>
        <dbReference type="ARBA" id="ARBA00009191"/>
    </source>
</evidence>
<evidence type="ECO:0000313" key="9">
    <source>
        <dbReference type="RefSeq" id="XP_024929769.3"/>
    </source>
</evidence>
<keyword evidence="3" id="KW-0926">Vacuole</keyword>
<evidence type="ECO:0000256" key="6">
    <source>
        <dbReference type="SAM" id="SignalP"/>
    </source>
</evidence>
<reference evidence="8" key="1">
    <citation type="submission" date="2025-05" db="UniProtKB">
        <authorList>
            <consortium name="RefSeq"/>
        </authorList>
    </citation>
    <scope>NUCLEOTIDE SEQUENCE [LARGE SCALE GENOMIC DNA]</scope>
</reference>
<dbReference type="SUPFAM" id="SSF63829">
    <property type="entry name" value="Calcium-dependent phosphotriesterase"/>
    <property type="match status" value="1"/>
</dbReference>
<dbReference type="GO" id="GO:0012505">
    <property type="term" value="C:endomembrane system"/>
    <property type="evidence" value="ECO:0007669"/>
    <property type="project" value="TreeGrafter"/>
</dbReference>
<dbReference type="Pfam" id="PF20067">
    <property type="entry name" value="SSL_N"/>
    <property type="match status" value="1"/>
</dbReference>
<dbReference type="PANTHER" id="PTHR10426:SF57">
    <property type="entry name" value="STRICTOSIDINE SYNTHASE"/>
    <property type="match status" value="1"/>
</dbReference>
<dbReference type="Pfam" id="PF03088">
    <property type="entry name" value="Str_synth"/>
    <property type="match status" value="1"/>
</dbReference>
<gene>
    <name evidence="9" type="primary">LOC107418908</name>
</gene>
<proteinExistence type="inferred from homology"/>
<feature type="domain" description="Strictosidine synthase conserved region" evidence="7">
    <location>
        <begin position="155"/>
        <end position="243"/>
    </location>
</feature>
<reference evidence="9" key="2">
    <citation type="submission" date="2025-08" db="UniProtKB">
        <authorList>
            <consortium name="RefSeq"/>
        </authorList>
    </citation>
    <scope>IDENTIFICATION</scope>
    <source>
        <tissue evidence="9">Seedling</tissue>
    </source>
</reference>
<comment type="similarity">
    <text evidence="2">Belongs to the strictosidine synthase family.</text>
</comment>
<dbReference type="Proteomes" id="UP001652623">
    <property type="component" value="Chromosome 2"/>
</dbReference>
<dbReference type="InterPro" id="IPR018119">
    <property type="entry name" value="Strictosidine_synth_cons-reg"/>
</dbReference>
<dbReference type="PANTHER" id="PTHR10426">
    <property type="entry name" value="STRICTOSIDINE SYNTHASE-RELATED"/>
    <property type="match status" value="1"/>
</dbReference>
<protein>
    <submittedName>
        <fullName evidence="9">Protein STRICTOSIDINE SYNTHASE-LIKE 10-like</fullName>
    </submittedName>
</protein>
<feature type="signal peptide" evidence="6">
    <location>
        <begin position="1"/>
        <end position="22"/>
    </location>
</feature>
<keyword evidence="5" id="KW-0325">Glycoprotein</keyword>
<dbReference type="Gene3D" id="2.120.10.30">
    <property type="entry name" value="TolB, C-terminal domain"/>
    <property type="match status" value="1"/>
</dbReference>
<organism evidence="8 9">
    <name type="scientific">Ziziphus jujuba</name>
    <name type="common">Chinese jujube</name>
    <name type="synonym">Ziziphus sativa</name>
    <dbReference type="NCBI Taxonomy" id="326968"/>
    <lineage>
        <taxon>Eukaryota</taxon>
        <taxon>Viridiplantae</taxon>
        <taxon>Streptophyta</taxon>
        <taxon>Embryophyta</taxon>
        <taxon>Tracheophyta</taxon>
        <taxon>Spermatophyta</taxon>
        <taxon>Magnoliopsida</taxon>
        <taxon>eudicotyledons</taxon>
        <taxon>Gunneridae</taxon>
        <taxon>Pentapetalae</taxon>
        <taxon>rosids</taxon>
        <taxon>fabids</taxon>
        <taxon>Rosales</taxon>
        <taxon>Rhamnaceae</taxon>
        <taxon>Paliureae</taxon>
        <taxon>Ziziphus</taxon>
    </lineage>
</organism>
<dbReference type="GO" id="GO:0005773">
    <property type="term" value="C:vacuole"/>
    <property type="evidence" value="ECO:0007669"/>
    <property type="project" value="UniProtKB-SubCell"/>
</dbReference>
<evidence type="ECO:0000256" key="1">
    <source>
        <dbReference type="ARBA" id="ARBA00004116"/>
    </source>
</evidence>
<evidence type="ECO:0000256" key="5">
    <source>
        <dbReference type="ARBA" id="ARBA00023180"/>
    </source>
</evidence>
<name>A0A6P6G6I3_ZIZJJ</name>
<dbReference type="GO" id="GO:0016787">
    <property type="term" value="F:hydrolase activity"/>
    <property type="evidence" value="ECO:0007669"/>
    <property type="project" value="TreeGrafter"/>
</dbReference>
<dbReference type="GeneID" id="107418908"/>
<evidence type="ECO:0000256" key="3">
    <source>
        <dbReference type="ARBA" id="ARBA00022554"/>
    </source>
</evidence>
<sequence length="348" mass="38124">MPLFMVYIFQFILLSFPNAILSFEGNSESKIVVLKSFKLSLPPNTTGPESLAFDRSGSGPYTGISDGRVLKYNPKSGTFAEFATVSSNRSRALCDGKSNPALEPMCGRPLGLGFDKYGTLYIADAYFGLLVVGRNGGVATQLATSAGGFPFRFLNALDIDPETGIVYFTDASARFQRRQINEAILNRDMTGRLLSYDPRSKEVRVLLKNLEIAVGVAVSKGGNFVLVSEFLSDRILRLWLKGPKAGASDIFARLPAPDNIKRNPRGEFWVAANIEIAYDRDLLWSAREEEQKQSVPLGIKLSEEGNVLRMVTIDAGKTTEYSVSEVQESNSGLYLGSVINNYVVATLN</sequence>
<keyword evidence="4 6" id="KW-0732">Signal</keyword>
<accession>A0A6P6G6I3</accession>
<dbReference type="AlphaFoldDB" id="A0A6P6G6I3"/>
<evidence type="ECO:0000256" key="4">
    <source>
        <dbReference type="ARBA" id="ARBA00022729"/>
    </source>
</evidence>
<dbReference type="RefSeq" id="XP_024929769.3">
    <property type="nucleotide sequence ID" value="XM_025074001.3"/>
</dbReference>
<evidence type="ECO:0000313" key="8">
    <source>
        <dbReference type="Proteomes" id="UP001652623"/>
    </source>
</evidence>
<comment type="subcellular location">
    <subcellularLocation>
        <location evidence="1">Vacuole</location>
    </subcellularLocation>
</comment>
<keyword evidence="8" id="KW-1185">Reference proteome</keyword>
<dbReference type="KEGG" id="zju:107418908"/>
<evidence type="ECO:0000259" key="7">
    <source>
        <dbReference type="Pfam" id="PF03088"/>
    </source>
</evidence>
<dbReference type="InParanoid" id="A0A6P6G6I3"/>